<dbReference type="PANTHER" id="PTHR13832:SF792">
    <property type="entry name" value="GM14286P"/>
    <property type="match status" value="1"/>
</dbReference>
<dbReference type="InterPro" id="IPR036457">
    <property type="entry name" value="PPM-type-like_dom_sf"/>
</dbReference>
<feature type="region of interest" description="Disordered" evidence="1">
    <location>
        <begin position="1"/>
        <end position="56"/>
    </location>
</feature>
<dbReference type="GO" id="GO:0004722">
    <property type="term" value="F:protein serine/threonine phosphatase activity"/>
    <property type="evidence" value="ECO:0007669"/>
    <property type="project" value="InterPro"/>
</dbReference>
<dbReference type="Pfam" id="PF00481">
    <property type="entry name" value="PP2C"/>
    <property type="match status" value="1"/>
</dbReference>
<comment type="caution">
    <text evidence="3">The sequence shown here is derived from an EMBL/GenBank/DDBJ whole genome shotgun (WGS) entry which is preliminary data.</text>
</comment>
<dbReference type="SMART" id="SM00332">
    <property type="entry name" value="PP2Cc"/>
    <property type="match status" value="1"/>
</dbReference>
<organism evidence="3 4">
    <name type="scientific">Cyanidium caldarium</name>
    <name type="common">Red alga</name>
    <dbReference type="NCBI Taxonomy" id="2771"/>
    <lineage>
        <taxon>Eukaryota</taxon>
        <taxon>Rhodophyta</taxon>
        <taxon>Bangiophyceae</taxon>
        <taxon>Cyanidiales</taxon>
        <taxon>Cyanidiaceae</taxon>
        <taxon>Cyanidium</taxon>
    </lineage>
</organism>
<accession>A0AAV9IYP7</accession>
<feature type="compositionally biased region" description="Polar residues" evidence="1">
    <location>
        <begin position="119"/>
        <end position="148"/>
    </location>
</feature>
<dbReference type="EMBL" id="JANCYW010000012">
    <property type="protein sequence ID" value="KAK4537448.1"/>
    <property type="molecule type" value="Genomic_DNA"/>
</dbReference>
<evidence type="ECO:0000313" key="3">
    <source>
        <dbReference type="EMBL" id="KAK4537448.1"/>
    </source>
</evidence>
<dbReference type="AlphaFoldDB" id="A0AAV9IYP7"/>
<dbReference type="InterPro" id="IPR015655">
    <property type="entry name" value="PP2C"/>
</dbReference>
<keyword evidence="4" id="KW-1185">Reference proteome</keyword>
<dbReference type="Proteomes" id="UP001301350">
    <property type="component" value="Unassembled WGS sequence"/>
</dbReference>
<dbReference type="SUPFAM" id="SSF81606">
    <property type="entry name" value="PP2C-like"/>
    <property type="match status" value="1"/>
</dbReference>
<evidence type="ECO:0000313" key="4">
    <source>
        <dbReference type="Proteomes" id="UP001301350"/>
    </source>
</evidence>
<dbReference type="Gene3D" id="3.60.40.10">
    <property type="entry name" value="PPM-type phosphatase domain"/>
    <property type="match status" value="1"/>
</dbReference>
<feature type="region of interest" description="Disordered" evidence="1">
    <location>
        <begin position="79"/>
        <end position="148"/>
    </location>
</feature>
<feature type="region of interest" description="Disordered" evidence="1">
    <location>
        <begin position="313"/>
        <end position="360"/>
    </location>
</feature>
<feature type="domain" description="PPM-type phosphatase" evidence="2">
    <location>
        <begin position="337"/>
        <end position="689"/>
    </location>
</feature>
<feature type="region of interest" description="Disordered" evidence="1">
    <location>
        <begin position="654"/>
        <end position="675"/>
    </location>
</feature>
<name>A0AAV9IYP7_CYACA</name>
<reference evidence="3 4" key="1">
    <citation type="submission" date="2022-07" db="EMBL/GenBank/DDBJ databases">
        <title>Genome-wide signatures of adaptation to extreme environments.</title>
        <authorList>
            <person name="Cho C.H."/>
            <person name="Yoon H.S."/>
        </authorList>
    </citation>
    <scope>NUCLEOTIDE SEQUENCE [LARGE SCALE GENOMIC DNA]</scope>
    <source>
        <strain evidence="3 4">DBV 063 E5</strain>
    </source>
</reference>
<dbReference type="PROSITE" id="PS51746">
    <property type="entry name" value="PPM_2"/>
    <property type="match status" value="1"/>
</dbReference>
<feature type="compositionally biased region" description="Basic and acidic residues" evidence="1">
    <location>
        <begin position="21"/>
        <end position="31"/>
    </location>
</feature>
<protein>
    <recommendedName>
        <fullName evidence="2">PPM-type phosphatase domain-containing protein</fullName>
    </recommendedName>
</protein>
<proteinExistence type="predicted"/>
<sequence>MPSGSVWGHHEGRSLNSGMRAKGDLSRDGSRGGRGVSDGEVSAAEGATTSGSEADATTLGSRAASLYMSWHSDLRDEVLGSSSGTWKAGTAVTGTTTTPSSVESTPVGALRQPPFLAAPTTQTRRYSESSGTSHSFNSSATSGDNSGCSSFGQIAVEHECDVAEAALSASDRAVRESGSRRMSLRQQAESAYGFFGAAAAAAVRARERRTSERKAAESTAANIEQPRGAEVEMDHQAQPVPQLPEHSGVILRCALCGRVGAPKETEAASLSSDNAAVKLQRARLWSAATLGTNTPNEDAWSVEVNRLLDRGTDRSSVRGADNGKAPAGHGIVESGGGQAAPSMGRARSPSPEAADTAEALSDAASDSFTVGVYDGHEGRTCCDLVRGRLHQRLRQCCGLDGSHSRFLQQHGVERLLAAVREAFEATDADVLDHLWQRLIESRDGHYAITGTCCLSATVLNDGRDLVVASLGDCEAFIGRRQAAEHQATASGDVPPQCLPVRVGVSHNLRLPHNLQAMRARFPDDPQVVQVIGENAYVKGKLQVSHAFGNGYLKRQPFNDQLYPIFRARSPYQGEYVSARPSTQHYRLSDADEFLILGTDGFWDHVDATLAVALVGGCCSSGKDATFGASGMDRCRAARYLLHTFVRNVRQIMREESSQGQESHSPSKLRSSPSGMRALKDDATVMVVFLRPDWVCCACVDAAYTANDSEEESDDSPRITRSMSPAGVQTCEAFDLSRTSIFIEEGARQHMERIERSFSEARSSSDDTGK</sequence>
<gene>
    <name evidence="3" type="ORF">CDCA_CDCA12G3473</name>
</gene>
<feature type="compositionally biased region" description="Low complexity" evidence="1">
    <location>
        <begin position="88"/>
        <end position="108"/>
    </location>
</feature>
<dbReference type="InterPro" id="IPR001932">
    <property type="entry name" value="PPM-type_phosphatase-like_dom"/>
</dbReference>
<feature type="compositionally biased region" description="Low complexity" evidence="1">
    <location>
        <begin position="662"/>
        <end position="673"/>
    </location>
</feature>
<dbReference type="PANTHER" id="PTHR13832">
    <property type="entry name" value="PROTEIN PHOSPHATASE 2C"/>
    <property type="match status" value="1"/>
</dbReference>
<evidence type="ECO:0000256" key="1">
    <source>
        <dbReference type="SAM" id="MobiDB-lite"/>
    </source>
</evidence>
<evidence type="ECO:0000259" key="2">
    <source>
        <dbReference type="PROSITE" id="PS51746"/>
    </source>
</evidence>
<dbReference type="CDD" id="cd00143">
    <property type="entry name" value="PP2Cc"/>
    <property type="match status" value="1"/>
</dbReference>